<evidence type="ECO:0008006" key="3">
    <source>
        <dbReference type="Google" id="ProtNLM"/>
    </source>
</evidence>
<dbReference type="InterPro" id="IPR007612">
    <property type="entry name" value="LOR"/>
</dbReference>
<dbReference type="SUPFAM" id="SSF54518">
    <property type="entry name" value="Tubby C-terminal domain-like"/>
    <property type="match status" value="1"/>
</dbReference>
<gene>
    <name evidence="1" type="ORF">HUK45_03770</name>
</gene>
<evidence type="ECO:0000313" key="2">
    <source>
        <dbReference type="Proteomes" id="UP000645007"/>
    </source>
</evidence>
<reference evidence="1 2" key="1">
    <citation type="submission" date="2020-06" db="EMBL/GenBank/DDBJ databases">
        <title>Limosilactobacillus sp. nov.</title>
        <authorList>
            <person name="Ksiezarek M."/>
            <person name="Goncalves Ribeiro T."/>
            <person name="Rocha J."/>
            <person name="Grosso F."/>
            <person name="Peixe L."/>
        </authorList>
    </citation>
    <scope>NUCLEOTIDE SEQUENCE [LARGE SCALE GENOMIC DNA]</scope>
    <source>
        <strain evidence="2">c9Ua_26_M</strain>
    </source>
</reference>
<comment type="caution">
    <text evidence="1">The sequence shown here is derived from an EMBL/GenBank/DDBJ whole genome shotgun (WGS) entry which is preliminary data.</text>
</comment>
<dbReference type="Proteomes" id="UP000645007">
    <property type="component" value="Unassembled WGS sequence"/>
</dbReference>
<dbReference type="InterPro" id="IPR025659">
    <property type="entry name" value="Tubby-like_C"/>
</dbReference>
<protein>
    <recommendedName>
        <fullName evidence="3">YxjI</fullName>
    </recommendedName>
</protein>
<dbReference type="EMBL" id="JABUXR010000005">
    <property type="protein sequence ID" value="MBD8085377.1"/>
    <property type="molecule type" value="Genomic_DNA"/>
</dbReference>
<proteinExistence type="predicted"/>
<sequence length="201" mass="22848">MVINLSLRSGDWMRQLYLRDHDTDLHGTTVIRNYQGRSLYLLVGKWGALHDVLSLYSISGDLLAEVKQLSFGIIPKFALFKDRQKVGTVSKSLGFVREVIYIKGLSWVVVGSPFSGKYRVFKKNHLVFSIQPVAFTGDYYHELKVKNEEDEPLAILVASVLQHWARRKQSSPLRVHWGSVATGNDACLGYQIEPSQLKKQK</sequence>
<dbReference type="Pfam" id="PF04525">
    <property type="entry name" value="LOR"/>
    <property type="match status" value="1"/>
</dbReference>
<accession>A0ABR8ZJH4</accession>
<name>A0ABR8ZJH4_9LACO</name>
<evidence type="ECO:0000313" key="1">
    <source>
        <dbReference type="EMBL" id="MBD8085377.1"/>
    </source>
</evidence>
<organism evidence="1 2">
    <name type="scientific">Limosilactobacillus urinaemulieris</name>
    <dbReference type="NCBI Taxonomy" id="2742600"/>
    <lineage>
        <taxon>Bacteria</taxon>
        <taxon>Bacillati</taxon>
        <taxon>Bacillota</taxon>
        <taxon>Bacilli</taxon>
        <taxon>Lactobacillales</taxon>
        <taxon>Lactobacillaceae</taxon>
        <taxon>Limosilactobacillus</taxon>
    </lineage>
</organism>
<keyword evidence="2" id="KW-1185">Reference proteome</keyword>